<dbReference type="GO" id="GO:0003682">
    <property type="term" value="F:chromatin binding"/>
    <property type="evidence" value="ECO:0007669"/>
    <property type="project" value="TreeGrafter"/>
</dbReference>
<dbReference type="InterPro" id="IPR052489">
    <property type="entry name" value="LRWD1"/>
</dbReference>
<comment type="caution">
    <text evidence="3">The sequence shown here is derived from an EMBL/GenBank/DDBJ whole genome shotgun (WGS) entry which is preliminary data.</text>
</comment>
<feature type="non-terminal residue" evidence="3">
    <location>
        <position position="773"/>
    </location>
</feature>
<organism evidence="3 7">
    <name type="scientific">Didymodactylos carnosus</name>
    <dbReference type="NCBI Taxonomy" id="1234261"/>
    <lineage>
        <taxon>Eukaryota</taxon>
        <taxon>Metazoa</taxon>
        <taxon>Spiralia</taxon>
        <taxon>Gnathifera</taxon>
        <taxon>Rotifera</taxon>
        <taxon>Eurotatoria</taxon>
        <taxon>Bdelloidea</taxon>
        <taxon>Philodinida</taxon>
        <taxon>Philodinidae</taxon>
        <taxon>Didymodactylos</taxon>
    </lineage>
</organism>
<dbReference type="InterPro" id="IPR001611">
    <property type="entry name" value="Leu-rich_rpt"/>
</dbReference>
<dbReference type="EMBL" id="CAJNOK010016280">
    <property type="protein sequence ID" value="CAF1242230.1"/>
    <property type="molecule type" value="Genomic_DNA"/>
</dbReference>
<evidence type="ECO:0008006" key="8">
    <source>
        <dbReference type="Google" id="ProtNLM"/>
    </source>
</evidence>
<feature type="region of interest" description="Disordered" evidence="2">
    <location>
        <begin position="40"/>
        <end position="59"/>
    </location>
</feature>
<name>A0A814JDC3_9BILA</name>
<dbReference type="Proteomes" id="UP000682733">
    <property type="component" value="Unassembled WGS sequence"/>
</dbReference>
<accession>A0A814JDC3</accession>
<dbReference type="Proteomes" id="UP000681722">
    <property type="component" value="Unassembled WGS sequence"/>
</dbReference>
<dbReference type="GO" id="GO:0006325">
    <property type="term" value="P:chromatin organization"/>
    <property type="evidence" value="ECO:0007669"/>
    <property type="project" value="TreeGrafter"/>
</dbReference>
<sequence>IKFFVFHTQNRCLSAKCISKPRKNSSYLSVTEMSSHLTSSNVLSKKSRPSKRCENKLLSDDEKQKPLSDELEHYQVDLYMYLIERKRLHEPYLETIELDASNLHLTAIERFPFQLLPKLVHLDLSNNQLINIVDISVTAKDSLLERLILRNNQLKSLLFVKEFKHLKHLDISNNCLLDHERFLTLCLCSTLTEIYDSKRNQYINDNEKYQKWMKIMYTDEKIQDLWLKNYADKYQQEEIILTSKGITQKLLDDFQHDIWIKLEKQFPNIKLSPIANYLIHLRVQECVHGSTSNAIDDSVEIIAEVTPQRRTSTRFKTHLTDVFNQVQLKDDLITLEPPVEIDRFEDITFVRCHSSSEGDYSTSVRMCAFEPTVNSSSCILATCGGNKICFIDLERCNVTHIFEDVTLNHSKNRQVPGSRKKKSVPLNLTNNHFTCLCWKVLHGRNLKILLCGATNGNIYLLCPEWNLLFGKIEILGSCVECLLCHPTDESKVFVGLSFSSIQHHSLCLLNIQPYLNRLQDYISRMNKENASDYDVDEIRTSYVESIWREKLLSEYEIDAKPTDLLFLLSNNQLLLATQNGLRSIFHNNNIVMKYQLPEAYSTCGQHIESLRLIKDDSKQCLIVINILDKIYVIDLLKTTHDQTLHVVLTLNSPSRQISSKMGVLVSSQSTTDGTDDHCQLEIIVGQDDGIFYHHFVKLHNNTNAATTTPRRKNKQKQQQPSDIKCIENRWPQTTTANNQQLPLAQILCTSVNQRFLCLTTSNSHLCIYKRKCI</sequence>
<dbReference type="InterPro" id="IPR032675">
    <property type="entry name" value="LRR_dom_sf"/>
</dbReference>
<dbReference type="GO" id="GO:0005664">
    <property type="term" value="C:nuclear origin of replication recognition complex"/>
    <property type="evidence" value="ECO:0007669"/>
    <property type="project" value="TreeGrafter"/>
</dbReference>
<evidence type="ECO:0000313" key="3">
    <source>
        <dbReference type="EMBL" id="CAF1037812.1"/>
    </source>
</evidence>
<evidence type="ECO:0000313" key="7">
    <source>
        <dbReference type="Proteomes" id="UP000663829"/>
    </source>
</evidence>
<evidence type="ECO:0000256" key="1">
    <source>
        <dbReference type="ARBA" id="ARBA00004300"/>
    </source>
</evidence>
<dbReference type="PROSITE" id="PS51450">
    <property type="entry name" value="LRR"/>
    <property type="match status" value="1"/>
</dbReference>
<dbReference type="EMBL" id="CAJOBC010003954">
    <property type="protein sequence ID" value="CAF3808288.1"/>
    <property type="molecule type" value="Genomic_DNA"/>
</dbReference>
<dbReference type="PANTHER" id="PTHR24370">
    <property type="entry name" value="OPTICIN"/>
    <property type="match status" value="1"/>
</dbReference>
<evidence type="ECO:0000313" key="6">
    <source>
        <dbReference type="EMBL" id="CAF4049698.1"/>
    </source>
</evidence>
<dbReference type="Proteomes" id="UP000663829">
    <property type="component" value="Unassembled WGS sequence"/>
</dbReference>
<dbReference type="PANTHER" id="PTHR24370:SF10">
    <property type="entry name" value="LEUCINE-RICH REPEAT AND WD REPEAT-CONTAINING PROTEIN 1"/>
    <property type="match status" value="1"/>
</dbReference>
<dbReference type="Gene3D" id="2.130.10.10">
    <property type="entry name" value="YVTN repeat-like/Quinoprotein amine dehydrogenase"/>
    <property type="match status" value="1"/>
</dbReference>
<comment type="subcellular location">
    <subcellularLocation>
        <location evidence="1">Cytoplasm</location>
        <location evidence="1">Cytoskeleton</location>
        <location evidence="1">Microtubule organizing center</location>
        <location evidence="1">Centrosome</location>
    </subcellularLocation>
</comment>
<reference evidence="3" key="1">
    <citation type="submission" date="2021-02" db="EMBL/GenBank/DDBJ databases">
        <authorList>
            <person name="Nowell W R."/>
        </authorList>
    </citation>
    <scope>NUCLEOTIDE SEQUENCE</scope>
</reference>
<proteinExistence type="predicted"/>
<keyword evidence="7" id="KW-1185">Reference proteome</keyword>
<dbReference type="EMBL" id="CAJOBA010037828">
    <property type="protein sequence ID" value="CAF4049698.1"/>
    <property type="molecule type" value="Genomic_DNA"/>
</dbReference>
<dbReference type="OrthoDB" id="7318948at2759"/>
<evidence type="ECO:0000313" key="5">
    <source>
        <dbReference type="EMBL" id="CAF3808288.1"/>
    </source>
</evidence>
<feature type="region of interest" description="Disordered" evidence="2">
    <location>
        <begin position="703"/>
        <end position="722"/>
    </location>
</feature>
<evidence type="ECO:0000256" key="2">
    <source>
        <dbReference type="SAM" id="MobiDB-lite"/>
    </source>
</evidence>
<dbReference type="GO" id="GO:0071169">
    <property type="term" value="P:establishment of protein localization to chromatin"/>
    <property type="evidence" value="ECO:0007669"/>
    <property type="project" value="TreeGrafter"/>
</dbReference>
<dbReference type="GO" id="GO:0005813">
    <property type="term" value="C:centrosome"/>
    <property type="evidence" value="ECO:0007669"/>
    <property type="project" value="UniProtKB-SubCell"/>
</dbReference>
<protein>
    <recommendedName>
        <fullName evidence="8">Leucine-rich repeat and WD repeat-containing protein</fullName>
    </recommendedName>
</protein>
<dbReference type="AlphaFoldDB" id="A0A814JDC3"/>
<dbReference type="SUPFAM" id="SSF50978">
    <property type="entry name" value="WD40 repeat-like"/>
    <property type="match status" value="1"/>
</dbReference>
<dbReference type="InterPro" id="IPR015943">
    <property type="entry name" value="WD40/YVTN_repeat-like_dom_sf"/>
</dbReference>
<dbReference type="SUPFAM" id="SSF52075">
    <property type="entry name" value="Outer arm dynein light chain 1"/>
    <property type="match status" value="1"/>
</dbReference>
<evidence type="ECO:0000313" key="4">
    <source>
        <dbReference type="EMBL" id="CAF1242230.1"/>
    </source>
</evidence>
<gene>
    <name evidence="3" type="ORF">GPM918_LOCUS15619</name>
    <name evidence="4" type="ORF">OVA965_LOCUS25879</name>
    <name evidence="5" type="ORF">SRO942_LOCUS15619</name>
    <name evidence="6" type="ORF">TMI583_LOCUS26610</name>
</gene>
<dbReference type="EMBL" id="CAJNOQ010003954">
    <property type="protein sequence ID" value="CAF1037812.1"/>
    <property type="molecule type" value="Genomic_DNA"/>
</dbReference>
<dbReference type="InterPro" id="IPR036322">
    <property type="entry name" value="WD40_repeat_dom_sf"/>
</dbReference>
<dbReference type="Gene3D" id="3.80.10.10">
    <property type="entry name" value="Ribonuclease Inhibitor"/>
    <property type="match status" value="1"/>
</dbReference>
<dbReference type="Proteomes" id="UP000677228">
    <property type="component" value="Unassembled WGS sequence"/>
</dbReference>